<feature type="signal peptide" evidence="5">
    <location>
        <begin position="1"/>
        <end position="22"/>
    </location>
</feature>
<dbReference type="InterPro" id="IPR000259">
    <property type="entry name" value="Adhesion_dom_fimbrial"/>
</dbReference>
<evidence type="ECO:0000256" key="3">
    <source>
        <dbReference type="ARBA" id="ARBA00022729"/>
    </source>
</evidence>
<evidence type="ECO:0000259" key="6">
    <source>
        <dbReference type="Pfam" id="PF00419"/>
    </source>
</evidence>
<reference evidence="8" key="1">
    <citation type="submission" date="2014-05" db="EMBL/GenBank/DDBJ databases">
        <title>ATOL: Assembling a taxonomically balanced genome-scale reconstruction of the evolutionary history of the Enterobacteriaceae.</title>
        <authorList>
            <person name="Plunkett G. III"/>
            <person name="Neeno-Eckwall E.C."/>
            <person name="Glasner J.D."/>
            <person name="Perna N.T."/>
        </authorList>
    </citation>
    <scope>NUCLEOTIDE SEQUENCE [LARGE SCALE GENOMIC DNA]</scope>
    <source>
        <strain evidence="8">ATCC 49490</strain>
    </source>
</reference>
<organism evidence="7 8">
    <name type="scientific">Trabulsiella guamensis ATCC 49490</name>
    <dbReference type="NCBI Taxonomy" id="1005994"/>
    <lineage>
        <taxon>Bacteria</taxon>
        <taxon>Pseudomonadati</taxon>
        <taxon>Pseudomonadota</taxon>
        <taxon>Gammaproteobacteria</taxon>
        <taxon>Enterobacterales</taxon>
        <taxon>Enterobacteriaceae</taxon>
        <taxon>Trabulsiella</taxon>
    </lineage>
</organism>
<dbReference type="Gene3D" id="2.60.40.1090">
    <property type="entry name" value="Fimbrial-type adhesion domain"/>
    <property type="match status" value="1"/>
</dbReference>
<evidence type="ECO:0000256" key="2">
    <source>
        <dbReference type="ARBA" id="ARBA00006671"/>
    </source>
</evidence>
<dbReference type="eggNOG" id="COG3539">
    <property type="taxonomic scope" value="Bacteria"/>
</dbReference>
<dbReference type="InterPro" id="IPR008966">
    <property type="entry name" value="Adhesion_dom_sf"/>
</dbReference>
<dbReference type="GO" id="GO:0043709">
    <property type="term" value="P:cell adhesion involved in single-species biofilm formation"/>
    <property type="evidence" value="ECO:0007669"/>
    <property type="project" value="TreeGrafter"/>
</dbReference>
<name>A0A085A7K0_9ENTR</name>
<comment type="caution">
    <text evidence="7">The sequence shown here is derived from an EMBL/GenBank/DDBJ whole genome shotgun (WGS) entry which is preliminary data.</text>
</comment>
<keyword evidence="8" id="KW-1185">Reference proteome</keyword>
<dbReference type="RefSeq" id="WP_038157848.1">
    <property type="nucleotide sequence ID" value="NZ_JMTB01000085.1"/>
</dbReference>
<sequence>MNKILLPAAALILSATAINAYAANGKVEFTGEIVKSTCNVVSGDQDKQVFIGKYPTTAFTNVGDVTASKAFTISLEKCEQGDYSLRFDGQTVAGNPNLLSVDQAKGVGIEILDNNEKIIPINQSAGSDTAWVTITPSAQDASDGTATFNLKARYKSFDKVVEAGTANANANFTIEYR</sequence>
<dbReference type="OrthoDB" id="6466381at2"/>
<dbReference type="Pfam" id="PF00419">
    <property type="entry name" value="Fimbrial"/>
    <property type="match status" value="1"/>
</dbReference>
<dbReference type="PANTHER" id="PTHR33420:SF3">
    <property type="entry name" value="FIMBRIAL SUBUNIT ELFA"/>
    <property type="match status" value="1"/>
</dbReference>
<evidence type="ECO:0000313" key="7">
    <source>
        <dbReference type="EMBL" id="KFC06195.1"/>
    </source>
</evidence>
<dbReference type="Proteomes" id="UP000028630">
    <property type="component" value="Unassembled WGS sequence"/>
</dbReference>
<accession>A0A085A7K0</accession>
<dbReference type="InterPro" id="IPR036937">
    <property type="entry name" value="Adhesion_dom_fimbrial_sf"/>
</dbReference>
<evidence type="ECO:0000256" key="1">
    <source>
        <dbReference type="ARBA" id="ARBA00004561"/>
    </source>
</evidence>
<keyword evidence="4" id="KW-0281">Fimbrium</keyword>
<dbReference type="InterPro" id="IPR050263">
    <property type="entry name" value="Bact_Fimbrial_Adh_Pro"/>
</dbReference>
<gene>
    <name evidence="7" type="ORF">GTGU_02716</name>
</gene>
<dbReference type="GO" id="GO:0009289">
    <property type="term" value="C:pilus"/>
    <property type="evidence" value="ECO:0007669"/>
    <property type="project" value="UniProtKB-SubCell"/>
</dbReference>
<dbReference type="EMBL" id="JMTB01000085">
    <property type="protein sequence ID" value="KFC06195.1"/>
    <property type="molecule type" value="Genomic_DNA"/>
</dbReference>
<evidence type="ECO:0000256" key="4">
    <source>
        <dbReference type="ARBA" id="ARBA00023263"/>
    </source>
</evidence>
<comment type="similarity">
    <text evidence="2">Belongs to the fimbrial protein family.</text>
</comment>
<feature type="chain" id="PRO_5001786254" evidence="5">
    <location>
        <begin position="23"/>
        <end position="177"/>
    </location>
</feature>
<comment type="subcellular location">
    <subcellularLocation>
        <location evidence="1">Fimbrium</location>
    </subcellularLocation>
</comment>
<feature type="domain" description="Fimbrial-type adhesion" evidence="6">
    <location>
        <begin position="28"/>
        <end position="176"/>
    </location>
</feature>
<dbReference type="AlphaFoldDB" id="A0A085A7K0"/>
<protein>
    <submittedName>
        <fullName evidence="7">SfmA family fimbriae-like adhesin</fullName>
    </submittedName>
</protein>
<dbReference type="SUPFAM" id="SSF49401">
    <property type="entry name" value="Bacterial adhesins"/>
    <property type="match status" value="1"/>
</dbReference>
<dbReference type="PANTHER" id="PTHR33420">
    <property type="entry name" value="FIMBRIAL SUBUNIT ELFA-RELATED"/>
    <property type="match status" value="1"/>
</dbReference>
<evidence type="ECO:0000313" key="8">
    <source>
        <dbReference type="Proteomes" id="UP000028630"/>
    </source>
</evidence>
<keyword evidence="3 5" id="KW-0732">Signal</keyword>
<proteinExistence type="inferred from homology"/>
<evidence type="ECO:0000256" key="5">
    <source>
        <dbReference type="SAM" id="SignalP"/>
    </source>
</evidence>